<dbReference type="KEGG" id="pms:KNP414_03786"/>
<dbReference type="InterPro" id="IPR006059">
    <property type="entry name" value="SBP"/>
</dbReference>
<dbReference type="PANTHER" id="PTHR43649:SF12">
    <property type="entry name" value="DIACETYLCHITOBIOSE BINDING PROTEIN DASA"/>
    <property type="match status" value="1"/>
</dbReference>
<dbReference type="Gene3D" id="3.40.190.10">
    <property type="entry name" value="Periplasmic binding protein-like II"/>
    <property type="match status" value="2"/>
</dbReference>
<reference evidence="2" key="1">
    <citation type="submission" date="2011-06" db="EMBL/GenBank/DDBJ databases">
        <title>Complete genome sequence of Paenibacillus mucilaginosus KNP414.</title>
        <authorList>
            <person name="Wang J."/>
            <person name="Hu S."/>
            <person name="Hu X."/>
            <person name="Zhang B."/>
            <person name="Dong D."/>
            <person name="Zhang S."/>
            <person name="Zhao K."/>
            <person name="Wu D."/>
        </authorList>
    </citation>
    <scope>NUCLEOTIDE SEQUENCE [LARGE SCALE GENOMIC DNA]</scope>
    <source>
        <strain evidence="2">KNP414</strain>
    </source>
</reference>
<name>F8FHL7_PAEMK</name>
<dbReference type="InterPro" id="IPR050490">
    <property type="entry name" value="Bact_solute-bd_prot1"/>
</dbReference>
<gene>
    <name evidence="1" type="ordered locus">KNP414_03786</name>
</gene>
<dbReference type="PANTHER" id="PTHR43649">
    <property type="entry name" value="ARABINOSE-BINDING PROTEIN-RELATED"/>
    <property type="match status" value="1"/>
</dbReference>
<dbReference type="SUPFAM" id="SSF53850">
    <property type="entry name" value="Periplasmic binding protein-like II"/>
    <property type="match status" value="1"/>
</dbReference>
<sequence length="541" mass="60914">MKIRRFDQGLNNRRGMAKMVMDKSAKQRYGTVARSSLTVVLAAALAAGCSSDKGAEQGAEAGQDGKPVKVRVFKSHLGKGKIPEGSNEHIKYIADRTGVEYQLMTSAPGSDPAETLNVMIASDDLPDILRPIGGVEQTLIQQGGALPLDDLLPKYAPNVWKLIPKEAWDIVRAASPDGKIYFVPKVYTIPERVPMIRKDWLDKLGLPMPQTKEQYFEMMRAMRDKDPNGNGKADELPTTGRELGKWMDHLFGMYGVAMWEGNPEWDVYDGQIQYAGITPNMKAAIAMIRDMYKEKLLDTETFLNKGEVWQAKINNNLVGHWYHLPASLKDKYAAMKKTAPDAYVAGMPLPKVEGFTGFVTQKSMGEVEWMIPTASEKNAPNALKLLDFYYNPENEDFVRFGVEGLQHEVVNGVKKLLPESEDRPIALGMQNFSTKETMQKRIEQTYSADQVKMVMDIFEVGISQARRIAGDGMSSSVYEGFPDIQSHKLFQQYVAKIIIGEWPLEKFDEFVEKWKSSGGDAVTKRVQEWYARVEQYRKQQP</sequence>
<dbReference type="EMBL" id="CP002869">
    <property type="protein sequence ID" value="AEI42325.1"/>
    <property type="molecule type" value="Genomic_DNA"/>
</dbReference>
<reference evidence="1 2" key="2">
    <citation type="journal article" date="2013" name="Genome Announc.">
        <title>Genome Sequence of Growth-Improving Paenibacillus mucilaginosus Strain KNP414.</title>
        <authorList>
            <person name="Lu J.J."/>
            <person name="Wang J.F."/>
            <person name="Hu X.F."/>
        </authorList>
    </citation>
    <scope>NUCLEOTIDE SEQUENCE [LARGE SCALE GENOMIC DNA]</scope>
    <source>
        <strain evidence="1 2">KNP414</strain>
    </source>
</reference>
<dbReference type="CDD" id="cd13580">
    <property type="entry name" value="PBP2_AlgQ_like_1"/>
    <property type="match status" value="1"/>
</dbReference>
<dbReference type="Pfam" id="PF13416">
    <property type="entry name" value="SBP_bac_8"/>
    <property type="match status" value="1"/>
</dbReference>
<dbReference type="PATRIC" id="fig|1036673.3.peg.3477"/>
<protein>
    <submittedName>
        <fullName evidence="1">Extracellular solute-binding protein family 1</fullName>
    </submittedName>
</protein>
<proteinExistence type="predicted"/>
<evidence type="ECO:0000313" key="2">
    <source>
        <dbReference type="Proteomes" id="UP000006620"/>
    </source>
</evidence>
<dbReference type="Proteomes" id="UP000006620">
    <property type="component" value="Chromosome"/>
</dbReference>
<dbReference type="HOGENOM" id="CLU_021021_2_0_9"/>
<accession>F8FHL7</accession>
<dbReference type="AlphaFoldDB" id="F8FHL7"/>
<organism evidence="1 2">
    <name type="scientific">Paenibacillus mucilaginosus (strain KNP414)</name>
    <dbReference type="NCBI Taxonomy" id="1036673"/>
    <lineage>
        <taxon>Bacteria</taxon>
        <taxon>Bacillati</taxon>
        <taxon>Bacillota</taxon>
        <taxon>Bacilli</taxon>
        <taxon>Bacillales</taxon>
        <taxon>Paenibacillaceae</taxon>
        <taxon>Paenibacillus</taxon>
    </lineage>
</organism>
<evidence type="ECO:0000313" key="1">
    <source>
        <dbReference type="EMBL" id="AEI42325.1"/>
    </source>
</evidence>